<evidence type="ECO:0000256" key="4">
    <source>
        <dbReference type="ARBA" id="ARBA00022692"/>
    </source>
</evidence>
<name>A0A7Y2JV25_9BURK</name>
<dbReference type="InterPro" id="IPR011066">
    <property type="entry name" value="MscS_channel_C_sf"/>
</dbReference>
<keyword evidence="4 7" id="KW-0812">Transmembrane</keyword>
<comment type="caution">
    <text evidence="10">The sequence shown here is derived from an EMBL/GenBank/DDBJ whole genome shotgun (WGS) entry which is preliminary data.</text>
</comment>
<evidence type="ECO:0000259" key="9">
    <source>
        <dbReference type="Pfam" id="PF21088"/>
    </source>
</evidence>
<organism evidence="10 11">
    <name type="scientific">Telluria aromaticivorans</name>
    <dbReference type="NCBI Taxonomy" id="2725995"/>
    <lineage>
        <taxon>Bacteria</taxon>
        <taxon>Pseudomonadati</taxon>
        <taxon>Pseudomonadota</taxon>
        <taxon>Betaproteobacteria</taxon>
        <taxon>Burkholderiales</taxon>
        <taxon>Oxalobacteraceae</taxon>
        <taxon>Telluria group</taxon>
        <taxon>Telluria</taxon>
    </lineage>
</organism>
<dbReference type="SUPFAM" id="SSF50182">
    <property type="entry name" value="Sm-like ribonucleoproteins"/>
    <property type="match status" value="1"/>
</dbReference>
<evidence type="ECO:0000259" key="8">
    <source>
        <dbReference type="Pfam" id="PF00924"/>
    </source>
</evidence>
<feature type="domain" description="Mechanosensitive ion channel transmembrane helices 2/3" evidence="9">
    <location>
        <begin position="160"/>
        <end position="196"/>
    </location>
</feature>
<dbReference type="InterPro" id="IPR023408">
    <property type="entry name" value="MscS_beta-dom_sf"/>
</dbReference>
<feature type="transmembrane region" description="Helical" evidence="7">
    <location>
        <begin position="76"/>
        <end position="96"/>
    </location>
</feature>
<keyword evidence="5 7" id="KW-1133">Transmembrane helix</keyword>
<evidence type="ECO:0000256" key="3">
    <source>
        <dbReference type="ARBA" id="ARBA00022475"/>
    </source>
</evidence>
<dbReference type="Gene3D" id="1.10.287.1260">
    <property type="match status" value="1"/>
</dbReference>
<dbReference type="PANTHER" id="PTHR30566:SF25">
    <property type="entry name" value="INNER MEMBRANE PROTEIN"/>
    <property type="match status" value="1"/>
</dbReference>
<feature type="transmembrane region" description="Helical" evidence="7">
    <location>
        <begin position="177"/>
        <end position="199"/>
    </location>
</feature>
<protein>
    <submittedName>
        <fullName evidence="10">Mechanosensitive ion channel family protein</fullName>
    </submittedName>
</protein>
<dbReference type="Proteomes" id="UP000533905">
    <property type="component" value="Unassembled WGS sequence"/>
</dbReference>
<dbReference type="Pfam" id="PF00924">
    <property type="entry name" value="MS_channel_2nd"/>
    <property type="match status" value="1"/>
</dbReference>
<reference evidence="10 11" key="1">
    <citation type="submission" date="2020-04" db="EMBL/GenBank/DDBJ databases">
        <title>Massilia sp. nov., a cold adapted bacteria isolated from Arctic soil.</title>
        <authorList>
            <person name="Son J."/>
            <person name="Ka J.-O."/>
        </authorList>
    </citation>
    <scope>NUCLEOTIDE SEQUENCE [LARGE SCALE GENOMIC DNA]</scope>
    <source>
        <strain evidence="10 11">ML15P13</strain>
    </source>
</reference>
<feature type="transmembrane region" description="Helical" evidence="7">
    <location>
        <begin position="147"/>
        <end position="171"/>
    </location>
</feature>
<feature type="domain" description="Mechanosensitive ion channel MscS" evidence="8">
    <location>
        <begin position="197"/>
        <end position="264"/>
    </location>
</feature>
<dbReference type="EMBL" id="JABAIV010000001">
    <property type="protein sequence ID" value="NNG21517.1"/>
    <property type="molecule type" value="Genomic_DNA"/>
</dbReference>
<dbReference type="SUPFAM" id="SSF82861">
    <property type="entry name" value="Mechanosensitive channel protein MscS (YggB), transmembrane region"/>
    <property type="match status" value="1"/>
</dbReference>
<keyword evidence="3" id="KW-1003">Cell membrane</keyword>
<dbReference type="SUPFAM" id="SSF82689">
    <property type="entry name" value="Mechanosensitive channel protein MscS (YggB), C-terminal domain"/>
    <property type="match status" value="1"/>
</dbReference>
<evidence type="ECO:0000313" key="10">
    <source>
        <dbReference type="EMBL" id="NNG21517.1"/>
    </source>
</evidence>
<proteinExistence type="inferred from homology"/>
<dbReference type="GO" id="GO:0005886">
    <property type="term" value="C:plasma membrane"/>
    <property type="evidence" value="ECO:0007669"/>
    <property type="project" value="UniProtKB-SubCell"/>
</dbReference>
<dbReference type="InterPro" id="IPR011014">
    <property type="entry name" value="MscS_channel_TM-2"/>
</dbReference>
<comment type="subcellular location">
    <subcellularLocation>
        <location evidence="1">Cell membrane</location>
        <topology evidence="1">Multi-pass membrane protein</topology>
    </subcellularLocation>
</comment>
<dbReference type="InterPro" id="IPR010920">
    <property type="entry name" value="LSM_dom_sf"/>
</dbReference>
<dbReference type="GO" id="GO:0008381">
    <property type="term" value="F:mechanosensitive monoatomic ion channel activity"/>
    <property type="evidence" value="ECO:0007669"/>
    <property type="project" value="UniProtKB-ARBA"/>
</dbReference>
<dbReference type="Gene3D" id="2.30.30.60">
    <property type="match status" value="1"/>
</dbReference>
<accession>A0A7Y2JV25</accession>
<dbReference type="AlphaFoldDB" id="A0A7Y2JV25"/>
<evidence type="ECO:0000256" key="5">
    <source>
        <dbReference type="ARBA" id="ARBA00022989"/>
    </source>
</evidence>
<dbReference type="InterPro" id="IPR049142">
    <property type="entry name" value="MS_channel_1st"/>
</dbReference>
<keyword evidence="11" id="KW-1185">Reference proteome</keyword>
<sequence>MCCLRRPIRKEPGLNRITVFFQSLDISLANGLFALGAAIGSFVLMHAALMLFRKRLGKLSEECQHRPFAQVLIKTLARTGTFAIFATAILIGLSVLDLPEPWNARISHLWFFTLGIQIAMFLHRAVKVGSRSYFLKHKRGGVDQQVTVAHTVVIWLLQTTVWVVFVLALLSNLGINVTTFVASLGIGGVAIALAVQNILGDLFASMSIAVDKPFEVGDSITVDKISGTVEHVGLKSTRLRAIGGEQIIISNAELLRQTVFNFRRMTTRRIQFTLRASPGTPRELAAQVPDRVREIVGKHDKARFDRAHLKTVDQNWIEYEIVYTMLDTDYSLYMDTQQAINLDLMVMFDELGISTAPRPQHVLLQDAAAPGDVRGEQQPAANEYASAALRPRFVNP</sequence>
<feature type="transmembrane region" description="Helical" evidence="7">
    <location>
        <begin position="32"/>
        <end position="52"/>
    </location>
</feature>
<gene>
    <name evidence="10" type="ORF">HGB41_00665</name>
</gene>
<dbReference type="PANTHER" id="PTHR30566">
    <property type="entry name" value="YNAI-RELATED MECHANOSENSITIVE ION CHANNEL"/>
    <property type="match status" value="1"/>
</dbReference>
<evidence type="ECO:0000256" key="6">
    <source>
        <dbReference type="ARBA" id="ARBA00023136"/>
    </source>
</evidence>
<evidence type="ECO:0000256" key="2">
    <source>
        <dbReference type="ARBA" id="ARBA00008017"/>
    </source>
</evidence>
<comment type="similarity">
    <text evidence="2">Belongs to the MscS (TC 1.A.23) family.</text>
</comment>
<dbReference type="Pfam" id="PF21088">
    <property type="entry name" value="MS_channel_1st"/>
    <property type="match status" value="1"/>
</dbReference>
<feature type="transmembrane region" description="Helical" evidence="7">
    <location>
        <begin position="108"/>
        <end position="126"/>
    </location>
</feature>
<evidence type="ECO:0000256" key="1">
    <source>
        <dbReference type="ARBA" id="ARBA00004651"/>
    </source>
</evidence>
<dbReference type="InterPro" id="IPR006685">
    <property type="entry name" value="MscS_channel_2nd"/>
</dbReference>
<keyword evidence="6 7" id="KW-0472">Membrane</keyword>
<evidence type="ECO:0000313" key="11">
    <source>
        <dbReference type="Proteomes" id="UP000533905"/>
    </source>
</evidence>
<evidence type="ECO:0000256" key="7">
    <source>
        <dbReference type="SAM" id="Phobius"/>
    </source>
</evidence>